<name>A0A6A4SXI9_SCOMX</name>
<evidence type="ECO:0000313" key="1">
    <source>
        <dbReference type="EMBL" id="KAF0037465.1"/>
    </source>
</evidence>
<dbReference type="EMBL" id="VEVO01000009">
    <property type="protein sequence ID" value="KAF0037465.1"/>
    <property type="molecule type" value="Genomic_DNA"/>
</dbReference>
<gene>
    <name evidence="1" type="ORF">F2P81_010339</name>
</gene>
<proteinExistence type="predicted"/>
<dbReference type="Proteomes" id="UP000438429">
    <property type="component" value="Unassembled WGS sequence"/>
</dbReference>
<dbReference type="AlphaFoldDB" id="A0A6A4SXI9"/>
<protein>
    <submittedName>
        <fullName evidence="1">Uncharacterized protein</fullName>
    </submittedName>
</protein>
<sequence>MESHVQPPGMSLRSNVYSSAFLSRGTLHSDRTDHICTDTECFSGAAGLQHPTADVKSLDISKDFSLSGRTSTNERNFKRLYDIMSFFTLKPRAQGSLCLHVKASHWRFTTCGEPARAPESI</sequence>
<accession>A0A6A4SXI9</accession>
<organism evidence="1 2">
    <name type="scientific">Scophthalmus maximus</name>
    <name type="common">Turbot</name>
    <name type="synonym">Psetta maxima</name>
    <dbReference type="NCBI Taxonomy" id="52904"/>
    <lineage>
        <taxon>Eukaryota</taxon>
        <taxon>Metazoa</taxon>
        <taxon>Chordata</taxon>
        <taxon>Craniata</taxon>
        <taxon>Vertebrata</taxon>
        <taxon>Euteleostomi</taxon>
        <taxon>Actinopterygii</taxon>
        <taxon>Neopterygii</taxon>
        <taxon>Teleostei</taxon>
        <taxon>Neoteleostei</taxon>
        <taxon>Acanthomorphata</taxon>
        <taxon>Carangaria</taxon>
        <taxon>Pleuronectiformes</taxon>
        <taxon>Pleuronectoidei</taxon>
        <taxon>Scophthalmidae</taxon>
        <taxon>Scophthalmus</taxon>
    </lineage>
</organism>
<reference evidence="1 2" key="1">
    <citation type="submission" date="2019-06" db="EMBL/GenBank/DDBJ databases">
        <title>Draft genomes of female and male turbot (Scophthalmus maximus).</title>
        <authorList>
            <person name="Xu H."/>
            <person name="Xu X.-W."/>
            <person name="Shao C."/>
            <person name="Chen S."/>
        </authorList>
    </citation>
    <scope>NUCLEOTIDE SEQUENCE [LARGE SCALE GENOMIC DNA]</scope>
    <source>
        <strain evidence="1">Ysfricsl-2016a</strain>
        <tissue evidence="1">Blood</tissue>
    </source>
</reference>
<comment type="caution">
    <text evidence="1">The sequence shown here is derived from an EMBL/GenBank/DDBJ whole genome shotgun (WGS) entry which is preliminary data.</text>
</comment>
<evidence type="ECO:0000313" key="2">
    <source>
        <dbReference type="Proteomes" id="UP000438429"/>
    </source>
</evidence>